<comment type="caution">
    <text evidence="11">The sequence shown here is derived from an EMBL/GenBank/DDBJ whole genome shotgun (WGS) entry which is preliminary data.</text>
</comment>
<feature type="transmembrane region" description="Helical" evidence="10">
    <location>
        <begin position="231"/>
        <end position="250"/>
    </location>
</feature>
<comment type="similarity">
    <text evidence="2 10">Belongs to the amino acid/polyamine transporter 2 family. Mtr/TnaB/TyrP permease subfamily.</text>
</comment>
<accession>A0A4U1BP64</accession>
<feature type="transmembrane region" description="Helical" evidence="10">
    <location>
        <begin position="131"/>
        <end position="150"/>
    </location>
</feature>
<proteinExistence type="inferred from homology"/>
<gene>
    <name evidence="11" type="ORF">FCL42_09025</name>
</gene>
<dbReference type="EMBL" id="SWCJ01000005">
    <property type="protein sequence ID" value="TKB55329.1"/>
    <property type="molecule type" value="Genomic_DNA"/>
</dbReference>
<feature type="transmembrane region" description="Helical" evidence="10">
    <location>
        <begin position="351"/>
        <end position="374"/>
    </location>
</feature>
<dbReference type="PRINTS" id="PR00166">
    <property type="entry name" value="AROAAPRMEASE"/>
</dbReference>
<feature type="transmembrane region" description="Helical" evidence="10">
    <location>
        <begin position="395"/>
        <end position="414"/>
    </location>
</feature>
<feature type="transmembrane region" description="Helical" evidence="10">
    <location>
        <begin position="325"/>
        <end position="345"/>
    </location>
</feature>
<feature type="transmembrane region" description="Helical" evidence="10">
    <location>
        <begin position="92"/>
        <end position="111"/>
    </location>
</feature>
<dbReference type="GO" id="GO:0015173">
    <property type="term" value="F:aromatic amino acid transmembrane transporter activity"/>
    <property type="evidence" value="ECO:0007669"/>
    <property type="project" value="UniProtKB-UniRule"/>
</dbReference>
<sequence>MSEAVLATSAKTKSPSIVGGATIIAGTAIGAGMLSLPVMSAGMWFGWSMIILAICCFCAYSSAMYLAEANMNYHAGASYATMTKDTLGKPGMFASLGSVGFVSYILCYAYISGGSSVLASSIASGFGLEMANWQAGLLFGIVLGGIVLLGSRAVDRVSTIMIGAMIISFLLSTGMLSAEVSSTTLFPEVGMADTMPFIWLGIPVLAISFGYHSTVPSVVKHYQKDFGKVRNAVLLGTILAMSIYTLWQLTILGTVERSDFAQVVKDGGNVSAMIAAVGEAVDGQFIDTLLSFFAKFALASSFLGVALGLLDFMKDQLGLGDSARDTVIGGAVTFLPPMVLGVVFPNGFITAIGYASLLASIFVFILPCAIALVLRRRGKSTEHRVAGGNGRLYMVLVFGVLVMLCETLALLGMLPTYP</sequence>
<dbReference type="PANTHER" id="PTHR46997:SF1">
    <property type="entry name" value="LOW AFFINITY TRYPTOPHAN PERMEASE-RELATED"/>
    <property type="match status" value="1"/>
</dbReference>
<dbReference type="PROSITE" id="PS00594">
    <property type="entry name" value="AROMATIC_AA_PERMEASE_1"/>
    <property type="match status" value="1"/>
</dbReference>
<comment type="function">
    <text evidence="10">Involved in transporting aromatic amino acids across the cytoplasmic membrane.</text>
</comment>
<dbReference type="Proteomes" id="UP000305675">
    <property type="component" value="Unassembled WGS sequence"/>
</dbReference>
<name>A0A4U1BP64_9GAMM</name>
<comment type="subcellular location">
    <subcellularLocation>
        <location evidence="1 10">Cell inner membrane</location>
        <topology evidence="1 10">Multi-pass membrane protein</topology>
    </subcellularLocation>
</comment>
<keyword evidence="7 10" id="KW-0029">Amino-acid transport</keyword>
<dbReference type="PANTHER" id="PTHR46997">
    <property type="entry name" value="LOW AFFINITY TRYPTOPHAN PERMEASE-RELATED"/>
    <property type="match status" value="1"/>
</dbReference>
<dbReference type="InterPro" id="IPR013059">
    <property type="entry name" value="Trp_tyr_transpt"/>
</dbReference>
<dbReference type="RefSeq" id="WP_136863086.1">
    <property type="nucleotide sequence ID" value="NZ_SWCJ01000005.1"/>
</dbReference>
<keyword evidence="4 10" id="KW-1003">Cell membrane</keyword>
<evidence type="ECO:0000256" key="7">
    <source>
        <dbReference type="ARBA" id="ARBA00022970"/>
    </source>
</evidence>
<dbReference type="Pfam" id="PF03222">
    <property type="entry name" value="Trp_Tyr_perm"/>
    <property type="match status" value="1"/>
</dbReference>
<dbReference type="GO" id="GO:0003333">
    <property type="term" value="P:amino acid transmembrane transport"/>
    <property type="evidence" value="ECO:0007669"/>
    <property type="project" value="InterPro"/>
</dbReference>
<dbReference type="NCBIfam" id="TIGR00837">
    <property type="entry name" value="araaP"/>
    <property type="match status" value="1"/>
</dbReference>
<dbReference type="InterPro" id="IPR013061">
    <property type="entry name" value="Trp/try_permease_CS"/>
</dbReference>
<feature type="transmembrane region" description="Helical" evidence="10">
    <location>
        <begin position="44"/>
        <end position="67"/>
    </location>
</feature>
<dbReference type="InterPro" id="IPR018227">
    <property type="entry name" value="Amino_acid_transport_2"/>
</dbReference>
<dbReference type="OrthoDB" id="18749at2"/>
<keyword evidence="6 10" id="KW-0812">Transmembrane</keyword>
<feature type="transmembrane region" description="Helical" evidence="10">
    <location>
        <begin position="17"/>
        <end position="38"/>
    </location>
</feature>
<dbReference type="Gene3D" id="1.20.1740.10">
    <property type="entry name" value="Amino acid/polyamine transporter I"/>
    <property type="match status" value="1"/>
</dbReference>
<dbReference type="GO" id="GO:0005886">
    <property type="term" value="C:plasma membrane"/>
    <property type="evidence" value="ECO:0007669"/>
    <property type="project" value="UniProtKB-SubCell"/>
</dbReference>
<dbReference type="PIRSF" id="PIRSF006060">
    <property type="entry name" value="AA_transporter"/>
    <property type="match status" value="1"/>
</dbReference>
<protein>
    <recommendedName>
        <fullName evidence="10">Aromatic amino acid permease</fullName>
    </recommendedName>
</protein>
<evidence type="ECO:0000256" key="8">
    <source>
        <dbReference type="ARBA" id="ARBA00022989"/>
    </source>
</evidence>
<organism evidence="11 12">
    <name type="scientific">Ferrimonas aestuarii</name>
    <dbReference type="NCBI Taxonomy" id="2569539"/>
    <lineage>
        <taxon>Bacteria</taxon>
        <taxon>Pseudomonadati</taxon>
        <taxon>Pseudomonadota</taxon>
        <taxon>Gammaproteobacteria</taxon>
        <taxon>Alteromonadales</taxon>
        <taxon>Ferrimonadaceae</taxon>
        <taxon>Ferrimonas</taxon>
    </lineage>
</organism>
<keyword evidence="9 10" id="KW-0472">Membrane</keyword>
<evidence type="ECO:0000313" key="12">
    <source>
        <dbReference type="Proteomes" id="UP000305675"/>
    </source>
</evidence>
<evidence type="ECO:0000313" key="11">
    <source>
        <dbReference type="EMBL" id="TKB55329.1"/>
    </source>
</evidence>
<dbReference type="AlphaFoldDB" id="A0A4U1BP64"/>
<feature type="transmembrane region" description="Helical" evidence="10">
    <location>
        <begin position="157"/>
        <end position="177"/>
    </location>
</feature>
<evidence type="ECO:0000256" key="3">
    <source>
        <dbReference type="ARBA" id="ARBA00022448"/>
    </source>
</evidence>
<keyword evidence="12" id="KW-1185">Reference proteome</keyword>
<keyword evidence="5 10" id="KW-0997">Cell inner membrane</keyword>
<keyword evidence="8 10" id="KW-1133">Transmembrane helix</keyword>
<keyword evidence="3 10" id="KW-0813">Transport</keyword>
<evidence type="ECO:0000256" key="4">
    <source>
        <dbReference type="ARBA" id="ARBA00022475"/>
    </source>
</evidence>
<evidence type="ECO:0000256" key="1">
    <source>
        <dbReference type="ARBA" id="ARBA00004429"/>
    </source>
</evidence>
<evidence type="ECO:0000256" key="10">
    <source>
        <dbReference type="RuleBase" id="RU367149"/>
    </source>
</evidence>
<evidence type="ECO:0000256" key="6">
    <source>
        <dbReference type="ARBA" id="ARBA00022692"/>
    </source>
</evidence>
<evidence type="ECO:0000256" key="2">
    <source>
        <dbReference type="ARBA" id="ARBA00005452"/>
    </source>
</evidence>
<evidence type="ECO:0000256" key="9">
    <source>
        <dbReference type="ARBA" id="ARBA00023136"/>
    </source>
</evidence>
<feature type="transmembrane region" description="Helical" evidence="10">
    <location>
        <begin position="197"/>
        <end position="219"/>
    </location>
</feature>
<feature type="transmembrane region" description="Helical" evidence="10">
    <location>
        <begin position="292"/>
        <end position="313"/>
    </location>
</feature>
<evidence type="ECO:0000256" key="5">
    <source>
        <dbReference type="ARBA" id="ARBA00022519"/>
    </source>
</evidence>
<reference evidence="11 12" key="1">
    <citation type="submission" date="2019-04" db="EMBL/GenBank/DDBJ databases">
        <authorList>
            <person name="Hwang J.C."/>
        </authorList>
    </citation>
    <scope>NUCLEOTIDE SEQUENCE [LARGE SCALE GENOMIC DNA]</scope>
    <source>
        <strain evidence="11 12">IMCC35002</strain>
    </source>
</reference>